<protein>
    <submittedName>
        <fullName evidence="2">Uncharacterized protein</fullName>
    </submittedName>
</protein>
<dbReference type="EMBL" id="BAABDD010000011">
    <property type="protein sequence ID" value="GAA3747058.1"/>
    <property type="molecule type" value="Genomic_DNA"/>
</dbReference>
<organism evidence="2 3">
    <name type="scientific">Salinactinospora qingdaonensis</name>
    <dbReference type="NCBI Taxonomy" id="702744"/>
    <lineage>
        <taxon>Bacteria</taxon>
        <taxon>Bacillati</taxon>
        <taxon>Actinomycetota</taxon>
        <taxon>Actinomycetes</taxon>
        <taxon>Streptosporangiales</taxon>
        <taxon>Nocardiopsidaceae</taxon>
        <taxon>Salinactinospora</taxon>
    </lineage>
</organism>
<evidence type="ECO:0000313" key="3">
    <source>
        <dbReference type="Proteomes" id="UP001500908"/>
    </source>
</evidence>
<evidence type="ECO:0000256" key="1">
    <source>
        <dbReference type="SAM" id="MobiDB-lite"/>
    </source>
</evidence>
<keyword evidence="3" id="KW-1185">Reference proteome</keyword>
<sequence>MLVSGRGRVVNGVAEMTALRQRYPSRPWAGGKRDAWVCLEPSESQDGRESSAAPSRPRDADDGPMARR</sequence>
<proteinExistence type="predicted"/>
<feature type="compositionally biased region" description="Basic and acidic residues" evidence="1">
    <location>
        <begin position="56"/>
        <end position="68"/>
    </location>
</feature>
<name>A0ABP7FVQ8_9ACTN</name>
<accession>A0ABP7FVQ8</accession>
<feature type="region of interest" description="Disordered" evidence="1">
    <location>
        <begin position="40"/>
        <end position="68"/>
    </location>
</feature>
<evidence type="ECO:0000313" key="2">
    <source>
        <dbReference type="EMBL" id="GAA3747058.1"/>
    </source>
</evidence>
<gene>
    <name evidence="2" type="ORF">GCM10022402_28150</name>
</gene>
<reference evidence="3" key="1">
    <citation type="journal article" date="2019" name="Int. J. Syst. Evol. Microbiol.">
        <title>The Global Catalogue of Microorganisms (GCM) 10K type strain sequencing project: providing services to taxonomists for standard genome sequencing and annotation.</title>
        <authorList>
            <consortium name="The Broad Institute Genomics Platform"/>
            <consortium name="The Broad Institute Genome Sequencing Center for Infectious Disease"/>
            <person name="Wu L."/>
            <person name="Ma J."/>
        </authorList>
    </citation>
    <scope>NUCLEOTIDE SEQUENCE [LARGE SCALE GENOMIC DNA]</scope>
    <source>
        <strain evidence="3">JCM 17137</strain>
    </source>
</reference>
<comment type="caution">
    <text evidence="2">The sequence shown here is derived from an EMBL/GenBank/DDBJ whole genome shotgun (WGS) entry which is preliminary data.</text>
</comment>
<dbReference type="Proteomes" id="UP001500908">
    <property type="component" value="Unassembled WGS sequence"/>
</dbReference>